<organism evidence="1 2">
    <name type="scientific">Winogradskyella epiphytica</name>
    <dbReference type="NCBI Taxonomy" id="262005"/>
    <lineage>
        <taxon>Bacteria</taxon>
        <taxon>Pseudomonadati</taxon>
        <taxon>Bacteroidota</taxon>
        <taxon>Flavobacteriia</taxon>
        <taxon>Flavobacteriales</taxon>
        <taxon>Flavobacteriaceae</taxon>
        <taxon>Winogradskyella</taxon>
    </lineage>
</organism>
<reference evidence="1 2" key="1">
    <citation type="submission" date="2018-06" db="EMBL/GenBank/DDBJ databases">
        <title>Genomic Encyclopedia of Type Strains, Phase III (KMG-III): the genomes of soil and plant-associated and newly described type strains.</title>
        <authorList>
            <person name="Whitman W."/>
        </authorList>
    </citation>
    <scope>NUCLEOTIDE SEQUENCE [LARGE SCALE GENOMIC DNA]</scope>
    <source>
        <strain evidence="1 2">CECT 7945</strain>
    </source>
</reference>
<dbReference type="OrthoDB" id="1164858at2"/>
<gene>
    <name evidence="1" type="ORF">DFQ11_1167</name>
</gene>
<sequence>MKKILAFLITILLFGMSKLSAQNYLNYYEKINEAEIANLDKEFKKADSIYRMAFELVEKPFKDDYLLASINSEKLNDNQKTYGYLKNGILVGLTEKRIKKELSKFKKSDEWKSLKKEYDLTREEYLKSLNLTLRKELTEMVDKDQASRHPIFGSWKKSKKVDSYNYKRLLEIIKENNGKWPDRFIIGDGNENGKYAFGEITIMLHHFSKDEVLNLKPYLIDAILTGGLSPYNVVYPLDYTNSKMIGRRGKFIDSCHYLGAYLSSNGNKAVICDCEKAEEERKKIGLEPLDDYFRKRNSTYDCYEQK</sequence>
<dbReference type="EMBL" id="QJTD01000016">
    <property type="protein sequence ID" value="PYE78807.1"/>
    <property type="molecule type" value="Genomic_DNA"/>
</dbReference>
<protein>
    <submittedName>
        <fullName evidence="1">Uncharacterized protein</fullName>
    </submittedName>
</protein>
<dbReference type="AlphaFoldDB" id="A0A2V4WTT5"/>
<dbReference type="RefSeq" id="WP_110476592.1">
    <property type="nucleotide sequence ID" value="NZ_BMWQ01000017.1"/>
</dbReference>
<comment type="caution">
    <text evidence="1">The sequence shown here is derived from an EMBL/GenBank/DDBJ whole genome shotgun (WGS) entry which is preliminary data.</text>
</comment>
<evidence type="ECO:0000313" key="2">
    <source>
        <dbReference type="Proteomes" id="UP000248054"/>
    </source>
</evidence>
<name>A0A2V4WTT5_9FLAO</name>
<dbReference type="Proteomes" id="UP000248054">
    <property type="component" value="Unassembled WGS sequence"/>
</dbReference>
<keyword evidence="2" id="KW-1185">Reference proteome</keyword>
<proteinExistence type="predicted"/>
<accession>A0A2V4WTT5</accession>
<evidence type="ECO:0000313" key="1">
    <source>
        <dbReference type="EMBL" id="PYE78807.1"/>
    </source>
</evidence>